<reference evidence="3" key="2">
    <citation type="submission" date="2014-03" db="EMBL/GenBank/DDBJ databases">
        <title>The whipworm genome and dual-species transcriptomics of an intimate host-pathogen interaction.</title>
        <authorList>
            <person name="Foth B.J."/>
            <person name="Tsai I.J."/>
            <person name="Reid A.J."/>
            <person name="Bancroft A.J."/>
            <person name="Nichol S."/>
            <person name="Tracey A."/>
            <person name="Holroyd N."/>
            <person name="Cotton J.A."/>
            <person name="Stanley E.J."/>
            <person name="Zarowiecki M."/>
            <person name="Liu J.Z."/>
            <person name="Huckvale T."/>
            <person name="Cooper P.J."/>
            <person name="Grencis R.K."/>
            <person name="Berriman M."/>
        </authorList>
    </citation>
    <scope>NUCLEOTIDE SEQUENCE [LARGE SCALE GENOMIC DNA]</scope>
</reference>
<evidence type="ECO:0000313" key="3">
    <source>
        <dbReference type="EMBL" id="CDW51940.1"/>
    </source>
</evidence>
<evidence type="ECO:0000256" key="1">
    <source>
        <dbReference type="ARBA" id="ARBA00038184"/>
    </source>
</evidence>
<keyword evidence="4" id="KW-1185">Reference proteome</keyword>
<dbReference type="InterPro" id="IPR013830">
    <property type="entry name" value="SGNH_hydro"/>
</dbReference>
<dbReference type="OrthoDB" id="505607at2759"/>
<organism evidence="3 4">
    <name type="scientific">Trichuris trichiura</name>
    <name type="common">Whipworm</name>
    <name type="synonym">Trichocephalus trichiurus</name>
    <dbReference type="NCBI Taxonomy" id="36087"/>
    <lineage>
        <taxon>Eukaryota</taxon>
        <taxon>Metazoa</taxon>
        <taxon>Ecdysozoa</taxon>
        <taxon>Nematoda</taxon>
        <taxon>Enoplea</taxon>
        <taxon>Dorylaimia</taxon>
        <taxon>Trichinellida</taxon>
        <taxon>Trichuridae</taxon>
        <taxon>Trichuris</taxon>
    </lineage>
</organism>
<dbReference type="STRING" id="36087.A0A077YZZ7"/>
<sequence>MSILCDGSIASPQEDVDGDGRWLDLHEKYVAEAKAKEPDVVFIGDSHIACLEQTLTYHDLFEQFHCLCFGIRGDNTSNVLWRVLNGELECIHPKVVVLLVGSNNRNQTADQVLSGIAAIVDIICAKQPQAKILLLKIPPCGHKPNKRRELVMLINAGLVKAVQHFPNCEVLDITEGLVGSDGTIERADMYDYFHLTDSGYRKAFDIVYAAVQELVGNE</sequence>
<keyword evidence="3" id="KW-0378">Hydrolase</keyword>
<dbReference type="Pfam" id="PF13472">
    <property type="entry name" value="Lipase_GDSL_2"/>
    <property type="match status" value="1"/>
</dbReference>
<gene>
    <name evidence="3" type="ORF">TTRE_0000019901</name>
</gene>
<accession>A0A077YZZ7</accession>
<dbReference type="PANTHER" id="PTHR11852:SF0">
    <property type="entry name" value="PLATELET-ACTIVATING FACTOR ACETYLHYDROLASE IB SUBUNIT BETA HOMOLOG"/>
    <property type="match status" value="1"/>
</dbReference>
<dbReference type="AlphaFoldDB" id="A0A077YZZ7"/>
<dbReference type="SUPFAM" id="SSF52266">
    <property type="entry name" value="SGNH hydrolase"/>
    <property type="match status" value="1"/>
</dbReference>
<dbReference type="Proteomes" id="UP000030665">
    <property type="component" value="Unassembled WGS sequence"/>
</dbReference>
<comment type="similarity">
    <text evidence="1">Belongs to the 'GDSL' lipolytic enzyme family. Platelet-activating factor acetylhydrolase IB beta/gamma subunits subfamily.</text>
</comment>
<evidence type="ECO:0000313" key="4">
    <source>
        <dbReference type="Proteomes" id="UP000030665"/>
    </source>
</evidence>
<dbReference type="EMBL" id="HG805812">
    <property type="protein sequence ID" value="CDW51940.1"/>
    <property type="molecule type" value="Genomic_DNA"/>
</dbReference>
<dbReference type="PANTHER" id="PTHR11852">
    <property type="entry name" value="PLATELET-ACTIVATING FACTOR ACETYLHYDROLASE"/>
    <property type="match status" value="1"/>
</dbReference>
<dbReference type="InterPro" id="IPR036514">
    <property type="entry name" value="SGNH_hydro_sf"/>
</dbReference>
<dbReference type="GO" id="GO:0016787">
    <property type="term" value="F:hydrolase activity"/>
    <property type="evidence" value="ECO:0007669"/>
    <property type="project" value="UniProtKB-KW"/>
</dbReference>
<feature type="domain" description="SGNH hydrolase-type esterase" evidence="2">
    <location>
        <begin position="42"/>
        <end position="201"/>
    </location>
</feature>
<protein>
    <submittedName>
        <fullName evidence="3">Platelet activating factor acetylhydrolase IB</fullName>
    </submittedName>
</protein>
<dbReference type="Gene3D" id="3.40.50.1110">
    <property type="entry name" value="SGNH hydrolase"/>
    <property type="match status" value="1"/>
</dbReference>
<reference evidence="3" key="1">
    <citation type="submission" date="2014-01" db="EMBL/GenBank/DDBJ databases">
        <authorList>
            <person name="Aslett M."/>
        </authorList>
    </citation>
    <scope>NUCLEOTIDE SEQUENCE</scope>
</reference>
<evidence type="ECO:0000259" key="2">
    <source>
        <dbReference type="Pfam" id="PF13472"/>
    </source>
</evidence>
<name>A0A077YZZ7_TRITR</name>
<proteinExistence type="inferred from homology"/>